<accession>A0A1V1PG22</accession>
<comment type="caution">
    <text evidence="1">The sequence shown here is derived from an EMBL/GenBank/DDBJ whole genome shotgun (WGS) entry which is preliminary data.</text>
</comment>
<name>A0A1V1PG22_9BACT</name>
<protein>
    <recommendedName>
        <fullName evidence="3">Biopolymer transport protein ExbD/TolR</fullName>
    </recommendedName>
</protein>
<sequence length="136" mass="15598">MIMNKYVSQPSKIVFADLFLLLTSVLIGINAVMSVSDETHLTPVELPEISHTNHAGTTQLKPVYITIKRHANDTQYYYNKTRYGLHDIMIKLKQTHARMVLIRADKDYTLVWDELTKFINQLMNAGIKEIGYSIQG</sequence>
<dbReference type="Proteomes" id="UP000189670">
    <property type="component" value="Unassembled WGS sequence"/>
</dbReference>
<evidence type="ECO:0000313" key="2">
    <source>
        <dbReference type="Proteomes" id="UP000189670"/>
    </source>
</evidence>
<evidence type="ECO:0008006" key="3">
    <source>
        <dbReference type="Google" id="ProtNLM"/>
    </source>
</evidence>
<evidence type="ECO:0000313" key="1">
    <source>
        <dbReference type="EMBL" id="ETR73837.1"/>
    </source>
</evidence>
<dbReference type="EMBL" id="ATBP01000036">
    <property type="protein sequence ID" value="ETR73837.1"/>
    <property type="molecule type" value="Genomic_DNA"/>
</dbReference>
<proteinExistence type="predicted"/>
<gene>
    <name evidence="1" type="ORF">OMM_06698</name>
</gene>
<reference evidence="2" key="1">
    <citation type="submission" date="2012-11" db="EMBL/GenBank/DDBJ databases">
        <authorList>
            <person name="Lucero-Rivera Y.E."/>
            <person name="Tovar-Ramirez D."/>
        </authorList>
    </citation>
    <scope>NUCLEOTIDE SEQUENCE [LARGE SCALE GENOMIC DNA]</scope>
    <source>
        <strain evidence="2">Araruama</strain>
    </source>
</reference>
<dbReference type="AlphaFoldDB" id="A0A1V1PG22"/>
<organism evidence="1 2">
    <name type="scientific">Candidatus Magnetoglobus multicellularis str. Araruama</name>
    <dbReference type="NCBI Taxonomy" id="890399"/>
    <lineage>
        <taxon>Bacteria</taxon>
        <taxon>Pseudomonadati</taxon>
        <taxon>Thermodesulfobacteriota</taxon>
        <taxon>Desulfobacteria</taxon>
        <taxon>Desulfobacterales</taxon>
        <taxon>Desulfobacteraceae</taxon>
        <taxon>Candidatus Magnetoglobus</taxon>
    </lineage>
</organism>